<dbReference type="EMBL" id="BMXK01000001">
    <property type="protein sequence ID" value="GHC99898.1"/>
    <property type="molecule type" value="Genomic_DNA"/>
</dbReference>
<gene>
    <name evidence="1" type="ORF">GCM10008096_02540</name>
</gene>
<proteinExistence type="predicted"/>
<sequence length="122" mass="13646">MSDDWEEPELWWIVEEYKDDFVLAGTTVSDEDGVRGTNSDHQVPLETNELEVHVYCTPVGTTGVFTANSQRQTIECAGTEDPRIVHLSTEGLETSSDVSWQLTLDESVRDWQQAVVFLPAAS</sequence>
<accession>A0ABQ3GBR1</accession>
<reference evidence="2" key="1">
    <citation type="journal article" date="2019" name="Int. J. Syst. Evol. Microbiol.">
        <title>The Global Catalogue of Microorganisms (GCM) 10K type strain sequencing project: providing services to taxonomists for standard genome sequencing and annotation.</title>
        <authorList>
            <consortium name="The Broad Institute Genomics Platform"/>
            <consortium name="The Broad Institute Genome Sequencing Center for Infectious Disease"/>
            <person name="Wu L."/>
            <person name="Ma J."/>
        </authorList>
    </citation>
    <scope>NUCLEOTIDE SEQUENCE [LARGE SCALE GENOMIC DNA]</scope>
    <source>
        <strain evidence="2">KCTC 19466</strain>
    </source>
</reference>
<name>A0ABQ3GBR1_9MICC</name>
<evidence type="ECO:0000313" key="1">
    <source>
        <dbReference type="EMBL" id="GHC99898.1"/>
    </source>
</evidence>
<keyword evidence="2" id="KW-1185">Reference proteome</keyword>
<organism evidence="1 2">
    <name type="scientific">Zhihengliuella salsuginis</name>
    <dbReference type="NCBI Taxonomy" id="578222"/>
    <lineage>
        <taxon>Bacteria</taxon>
        <taxon>Bacillati</taxon>
        <taxon>Actinomycetota</taxon>
        <taxon>Actinomycetes</taxon>
        <taxon>Micrococcales</taxon>
        <taxon>Micrococcaceae</taxon>
        <taxon>Zhihengliuella</taxon>
    </lineage>
</organism>
<protein>
    <submittedName>
        <fullName evidence="1">Uncharacterized protein</fullName>
    </submittedName>
</protein>
<comment type="caution">
    <text evidence="1">The sequence shown here is derived from an EMBL/GenBank/DDBJ whole genome shotgun (WGS) entry which is preliminary data.</text>
</comment>
<evidence type="ECO:0000313" key="2">
    <source>
        <dbReference type="Proteomes" id="UP000642819"/>
    </source>
</evidence>
<dbReference type="Proteomes" id="UP000642819">
    <property type="component" value="Unassembled WGS sequence"/>
</dbReference>
<dbReference type="RefSeq" id="WP_189348287.1">
    <property type="nucleotide sequence ID" value="NZ_BMXK01000001.1"/>
</dbReference>